<dbReference type="PROSITE" id="PS00330">
    <property type="entry name" value="HEMOLYSIN_CALCIUM"/>
    <property type="match status" value="1"/>
</dbReference>
<dbReference type="EMBL" id="BAAAFZ010000059">
    <property type="protein sequence ID" value="GAA0594468.1"/>
    <property type="molecule type" value="Genomic_DNA"/>
</dbReference>
<keyword evidence="5" id="KW-1185">Reference proteome</keyword>
<dbReference type="InterPro" id="IPR018511">
    <property type="entry name" value="Hemolysin-typ_Ca-bd_CS"/>
</dbReference>
<evidence type="ECO:0008006" key="6">
    <source>
        <dbReference type="Google" id="ProtNLM"/>
    </source>
</evidence>
<feature type="region of interest" description="Disordered" evidence="3">
    <location>
        <begin position="1"/>
        <end position="25"/>
    </location>
</feature>
<evidence type="ECO:0000256" key="2">
    <source>
        <dbReference type="ARBA" id="ARBA00022525"/>
    </source>
</evidence>
<gene>
    <name evidence="4" type="ORF">GCM10009416_35940</name>
</gene>
<dbReference type="PRINTS" id="PR00313">
    <property type="entry name" value="CABNDNGRPT"/>
</dbReference>
<dbReference type="InterPro" id="IPR011049">
    <property type="entry name" value="Serralysin-like_metalloprot_C"/>
</dbReference>
<dbReference type="Gene3D" id="2.150.10.10">
    <property type="entry name" value="Serralysin-like metalloprotease, C-terminal"/>
    <property type="match status" value="3"/>
</dbReference>
<dbReference type="Pfam" id="PF00353">
    <property type="entry name" value="HemolysinCabind"/>
    <property type="match status" value="3"/>
</dbReference>
<dbReference type="Proteomes" id="UP001501588">
    <property type="component" value="Unassembled WGS sequence"/>
</dbReference>
<dbReference type="InterPro" id="IPR001343">
    <property type="entry name" value="Hemolysn_Ca-bd"/>
</dbReference>
<protein>
    <recommendedName>
        <fullName evidence="6">Calcium-binding protein</fullName>
    </recommendedName>
</protein>
<dbReference type="InterPro" id="IPR050557">
    <property type="entry name" value="RTX_toxin/Mannuronan_C5-epim"/>
</dbReference>
<dbReference type="PANTHER" id="PTHR38340:SF1">
    <property type="entry name" value="S-LAYER PROTEIN"/>
    <property type="match status" value="1"/>
</dbReference>
<sequence length="390" mass="40666">MAVRRVPEDPPDIQSAVNASAPGDRIEVTGPTWATSAAPPSARVTIDDLTIDYAYPGIGSFSLGPGVRSLALPGLGTFLATGNELDNRIVGGPGTGYLDGRGGDDFLAGGPGADSMAGGTGNDTYEVDNTTHPPFGSMRVYAFLGDQAIERLDEGWDAVWASVDFTLPAHVEGLVLTGGARRGVGNEAGNLIVGSGEADVLAGLGGDDELRGGAGSDTYLVGGRGDRVVEEGTRFGPGFGIDEVLATVDYELPTNVENLTLLEGTAAVWGSGNDRDNRIIGNELDNRLVGWTGNDTLTGGAGDDMFFLQRQTGITITDFWPGAGSNDQVAFPRDMFASREQAFAAAREGWTSSVEGRQTIVQIVPEGFIGVVTLLNTRLADLTLDDILIV</sequence>
<keyword evidence="2" id="KW-0964">Secreted</keyword>
<reference evidence="4 5" key="1">
    <citation type="journal article" date="2019" name="Int. J. Syst. Evol. Microbiol.">
        <title>The Global Catalogue of Microorganisms (GCM) 10K type strain sequencing project: providing services to taxonomists for standard genome sequencing and annotation.</title>
        <authorList>
            <consortium name="The Broad Institute Genomics Platform"/>
            <consortium name="The Broad Institute Genome Sequencing Center for Infectious Disease"/>
            <person name="Wu L."/>
            <person name="Ma J."/>
        </authorList>
    </citation>
    <scope>NUCLEOTIDE SEQUENCE [LARGE SCALE GENOMIC DNA]</scope>
    <source>
        <strain evidence="4 5">JCM 9933</strain>
    </source>
</reference>
<comment type="subcellular location">
    <subcellularLocation>
        <location evidence="1">Secreted</location>
    </subcellularLocation>
</comment>
<accession>A0ABN1FNF6</accession>
<dbReference type="SUPFAM" id="SSF51120">
    <property type="entry name" value="beta-Roll"/>
    <property type="match status" value="2"/>
</dbReference>
<evidence type="ECO:0000313" key="5">
    <source>
        <dbReference type="Proteomes" id="UP001501588"/>
    </source>
</evidence>
<dbReference type="PANTHER" id="PTHR38340">
    <property type="entry name" value="S-LAYER PROTEIN"/>
    <property type="match status" value="1"/>
</dbReference>
<name>A0ABN1FNF6_9PROT</name>
<evidence type="ECO:0000313" key="4">
    <source>
        <dbReference type="EMBL" id="GAA0594468.1"/>
    </source>
</evidence>
<evidence type="ECO:0000256" key="3">
    <source>
        <dbReference type="SAM" id="MobiDB-lite"/>
    </source>
</evidence>
<proteinExistence type="predicted"/>
<evidence type="ECO:0000256" key="1">
    <source>
        <dbReference type="ARBA" id="ARBA00004613"/>
    </source>
</evidence>
<dbReference type="RefSeq" id="WP_343896761.1">
    <property type="nucleotide sequence ID" value="NZ_BAAAFZ010000059.1"/>
</dbReference>
<comment type="caution">
    <text evidence="4">The sequence shown here is derived from an EMBL/GenBank/DDBJ whole genome shotgun (WGS) entry which is preliminary data.</text>
</comment>
<organism evidence="4 5">
    <name type="scientific">Craurococcus roseus</name>
    <dbReference type="NCBI Taxonomy" id="77585"/>
    <lineage>
        <taxon>Bacteria</taxon>
        <taxon>Pseudomonadati</taxon>
        <taxon>Pseudomonadota</taxon>
        <taxon>Alphaproteobacteria</taxon>
        <taxon>Acetobacterales</taxon>
        <taxon>Acetobacteraceae</taxon>
        <taxon>Craurococcus</taxon>
    </lineage>
</organism>